<accession>E6QU93</accession>
<protein>
    <submittedName>
        <fullName evidence="1">Uncharacterized protein</fullName>
    </submittedName>
</protein>
<dbReference type="EMBL" id="CABR01000108">
    <property type="protein sequence ID" value="CBI10831.1"/>
    <property type="molecule type" value="Genomic_DNA"/>
</dbReference>
<evidence type="ECO:0000313" key="1">
    <source>
        <dbReference type="EMBL" id="CBI10831.1"/>
    </source>
</evidence>
<proteinExistence type="predicted"/>
<reference evidence="1" key="1">
    <citation type="submission" date="2009-10" db="EMBL/GenBank/DDBJ databases">
        <title>Diversity of trophic interactions inside an arsenic-rich microbial ecosystem.</title>
        <authorList>
            <person name="Bertin P.N."/>
            <person name="Heinrich-Salmeron A."/>
            <person name="Pelletier E."/>
            <person name="Goulhen-Chollet F."/>
            <person name="Arsene-Ploetze F."/>
            <person name="Gallien S."/>
            <person name="Calteau A."/>
            <person name="Vallenet D."/>
            <person name="Casiot C."/>
            <person name="Chane-Woon-Ming B."/>
            <person name="Giloteaux L."/>
            <person name="Barakat M."/>
            <person name="Bonnefoy V."/>
            <person name="Bruneel O."/>
            <person name="Chandler M."/>
            <person name="Cleiss J."/>
            <person name="Duran R."/>
            <person name="Elbaz-Poulichet F."/>
            <person name="Fonknechten N."/>
            <person name="Lauga B."/>
            <person name="Mornico D."/>
            <person name="Ortet P."/>
            <person name="Schaeffer C."/>
            <person name="Siguier P."/>
            <person name="Alexander Thil Smith A."/>
            <person name="Van Dorsselaer A."/>
            <person name="Weissenbach J."/>
            <person name="Medigue C."/>
            <person name="Le Paslier D."/>
        </authorList>
    </citation>
    <scope>NUCLEOTIDE SEQUENCE</scope>
</reference>
<organism evidence="1">
    <name type="scientific">mine drainage metagenome</name>
    <dbReference type="NCBI Taxonomy" id="410659"/>
    <lineage>
        <taxon>unclassified sequences</taxon>
        <taxon>metagenomes</taxon>
        <taxon>ecological metagenomes</taxon>
    </lineage>
</organism>
<gene>
    <name evidence="1" type="ORF">CARN7_1630</name>
</gene>
<comment type="caution">
    <text evidence="1">The sequence shown here is derived from an EMBL/GenBank/DDBJ whole genome shotgun (WGS) entry which is preliminary data.</text>
</comment>
<name>E6QU93_9ZZZZ</name>
<dbReference type="AlphaFoldDB" id="E6QU93"/>
<sequence length="55" mass="6422">MAIHLFYFWYRELFELNESSHHHAPFLCGSMNTSGYASCLMRPTISLCVKYFSAL</sequence>